<accession>A0A0L0FGX6</accession>
<keyword evidence="2" id="KW-1185">Reference proteome</keyword>
<proteinExistence type="predicted"/>
<dbReference type="AlphaFoldDB" id="A0A0L0FGX6"/>
<dbReference type="RefSeq" id="XP_014149200.1">
    <property type="nucleotide sequence ID" value="XM_014293725.1"/>
</dbReference>
<feature type="non-terminal residue" evidence="1">
    <location>
        <position position="1"/>
    </location>
</feature>
<dbReference type="EMBL" id="KQ243713">
    <property type="protein sequence ID" value="KNC75298.1"/>
    <property type="molecule type" value="Genomic_DNA"/>
</dbReference>
<sequence>QISMFVHATVTVRLLCSFLRICHFGFRDELNQNLYDPHRNLKYAWWSSLLAGNFLPYYIFALHSTSPMCVLGVNAAINFGLSLIETSFTHVLDRDEGPYGHLQFEGRPGAVAVCKKGMYAQNTTDEQTPMMTAPIDNPPVRCDF</sequence>
<evidence type="ECO:0000313" key="2">
    <source>
        <dbReference type="Proteomes" id="UP000054560"/>
    </source>
</evidence>
<organism evidence="1 2">
    <name type="scientific">Sphaeroforma arctica JP610</name>
    <dbReference type="NCBI Taxonomy" id="667725"/>
    <lineage>
        <taxon>Eukaryota</taxon>
        <taxon>Ichthyosporea</taxon>
        <taxon>Ichthyophonida</taxon>
        <taxon>Sphaeroforma</taxon>
    </lineage>
</organism>
<dbReference type="Proteomes" id="UP000054560">
    <property type="component" value="Unassembled WGS sequence"/>
</dbReference>
<evidence type="ECO:0000313" key="1">
    <source>
        <dbReference type="EMBL" id="KNC75298.1"/>
    </source>
</evidence>
<name>A0A0L0FGX6_9EUKA</name>
<reference evidence="1 2" key="1">
    <citation type="submission" date="2011-02" db="EMBL/GenBank/DDBJ databases">
        <title>The Genome Sequence of Sphaeroforma arctica JP610.</title>
        <authorList>
            <consortium name="The Broad Institute Genome Sequencing Platform"/>
            <person name="Russ C."/>
            <person name="Cuomo C."/>
            <person name="Young S.K."/>
            <person name="Zeng Q."/>
            <person name="Gargeya S."/>
            <person name="Alvarado L."/>
            <person name="Berlin A."/>
            <person name="Chapman S.B."/>
            <person name="Chen Z."/>
            <person name="Freedman E."/>
            <person name="Gellesch M."/>
            <person name="Goldberg J."/>
            <person name="Griggs A."/>
            <person name="Gujja S."/>
            <person name="Heilman E."/>
            <person name="Heiman D."/>
            <person name="Howarth C."/>
            <person name="Mehta T."/>
            <person name="Neiman D."/>
            <person name="Pearson M."/>
            <person name="Roberts A."/>
            <person name="Saif S."/>
            <person name="Shea T."/>
            <person name="Shenoy N."/>
            <person name="Sisk P."/>
            <person name="Stolte C."/>
            <person name="Sykes S."/>
            <person name="White J."/>
            <person name="Yandava C."/>
            <person name="Burger G."/>
            <person name="Gray M.W."/>
            <person name="Holland P.W.H."/>
            <person name="King N."/>
            <person name="Lang F.B.F."/>
            <person name="Roger A.J."/>
            <person name="Ruiz-Trillo I."/>
            <person name="Haas B."/>
            <person name="Nusbaum C."/>
            <person name="Birren B."/>
        </authorList>
    </citation>
    <scope>NUCLEOTIDE SEQUENCE [LARGE SCALE GENOMIC DNA]</scope>
    <source>
        <strain evidence="1 2">JP610</strain>
    </source>
</reference>
<dbReference type="GeneID" id="25912678"/>
<gene>
    <name evidence="1" type="ORF">SARC_12174</name>
</gene>
<protein>
    <submittedName>
        <fullName evidence="1">Uncharacterized protein</fullName>
    </submittedName>
</protein>